<dbReference type="GO" id="GO:0030153">
    <property type="term" value="P:bacteriocin immunity"/>
    <property type="evidence" value="ECO:0007669"/>
    <property type="project" value="InterPro"/>
</dbReference>
<name>A0A656VLZ4_SERMA</name>
<dbReference type="RefSeq" id="WP_025304809.1">
    <property type="nucleotide sequence ID" value="NZ_CAMITE010000008.1"/>
</dbReference>
<dbReference type="Proteomes" id="UP000037482">
    <property type="component" value="Unassembled WGS sequence"/>
</dbReference>
<gene>
    <name evidence="1" type="ORF">AB868_01263</name>
</gene>
<comment type="caution">
    <text evidence="1">The sequence shown here is derived from an EMBL/GenBank/DDBJ whole genome shotgun (WGS) entry which is preliminary data.</text>
</comment>
<dbReference type="AlphaFoldDB" id="A0A656VLZ4"/>
<reference evidence="1 2" key="1">
    <citation type="submission" date="2015-06" db="EMBL/GenBank/DDBJ databases">
        <title>Draft Genome of Serratia marcescens Strain AH0650_Sm1.</title>
        <authorList>
            <person name="Wan Y."/>
            <person name="Gorrie C."/>
            <person name="Holt K."/>
        </authorList>
    </citation>
    <scope>NUCLEOTIDE SEQUENCE [LARGE SCALE GENOMIC DNA]</scope>
    <source>
        <strain evidence="1 2">AH0650_Sm1</strain>
    </source>
</reference>
<sequence>MGLKLNLVWFEIDSRQFVGEEYSKDFGDDGSVIEGLGLPLEDNINNGGFNVERGWIPLLQPYFKTKISPEKFAYQISFDYQDGNW</sequence>
<dbReference type="PRINTS" id="PR01296">
    <property type="entry name" value="CLOACNIMMNTY"/>
</dbReference>
<evidence type="ECO:0000313" key="1">
    <source>
        <dbReference type="EMBL" id="KMU53296.1"/>
    </source>
</evidence>
<organism evidence="1 2">
    <name type="scientific">Serratia marcescens</name>
    <dbReference type="NCBI Taxonomy" id="615"/>
    <lineage>
        <taxon>Bacteria</taxon>
        <taxon>Pseudomonadati</taxon>
        <taxon>Pseudomonadota</taxon>
        <taxon>Gammaproteobacteria</taxon>
        <taxon>Enterobacterales</taxon>
        <taxon>Yersiniaceae</taxon>
        <taxon>Serratia</taxon>
    </lineage>
</organism>
<accession>A0A656VLZ4</accession>
<dbReference type="Pfam" id="PF03513">
    <property type="entry name" value="Cloacin_immun"/>
    <property type="match status" value="1"/>
</dbReference>
<proteinExistence type="predicted"/>
<dbReference type="InterPro" id="IPR003063">
    <property type="entry name" value="Cloacn_immnty_fam"/>
</dbReference>
<dbReference type="GO" id="GO:0015643">
    <property type="term" value="F:toxic substance binding"/>
    <property type="evidence" value="ECO:0007669"/>
    <property type="project" value="InterPro"/>
</dbReference>
<dbReference type="InterPro" id="IPR036528">
    <property type="entry name" value="Cloacn_immnty_sf"/>
</dbReference>
<dbReference type="SUPFAM" id="SSF54552">
    <property type="entry name" value="Colicin E3 immunity protein"/>
    <property type="match status" value="1"/>
</dbReference>
<dbReference type="EMBL" id="LFJS01000009">
    <property type="protein sequence ID" value="KMU53296.1"/>
    <property type="molecule type" value="Genomic_DNA"/>
</dbReference>
<dbReference type="Gene3D" id="3.10.50.20">
    <property type="entry name" value="Cloacin immunity protein"/>
    <property type="match status" value="1"/>
</dbReference>
<evidence type="ECO:0000313" key="2">
    <source>
        <dbReference type="Proteomes" id="UP000037482"/>
    </source>
</evidence>
<protein>
    <submittedName>
        <fullName evidence="1">Cloacin</fullName>
    </submittedName>
</protein>